<comment type="caution">
    <text evidence="10">The sequence shown here is derived from an EMBL/GenBank/DDBJ whole genome shotgun (WGS) entry which is preliminary data.</text>
</comment>
<evidence type="ECO:0000256" key="1">
    <source>
        <dbReference type="ARBA" id="ARBA00004937"/>
    </source>
</evidence>
<keyword evidence="3 7" id="KW-0313">Glucose metabolism</keyword>
<dbReference type="PIRSF" id="PIRSF000110">
    <property type="entry name" value="G6PD"/>
    <property type="match status" value="1"/>
</dbReference>
<dbReference type="SUPFAM" id="SSF55347">
    <property type="entry name" value="Glyceraldehyde-3-phosphate dehydrogenase-like, C-terminal domain"/>
    <property type="match status" value="1"/>
</dbReference>
<dbReference type="EC" id="1.1.1.49" evidence="7"/>
<dbReference type="GO" id="GO:0004345">
    <property type="term" value="F:glucose-6-phosphate dehydrogenase activity"/>
    <property type="evidence" value="ECO:0007669"/>
    <property type="project" value="UniProtKB-UniRule"/>
</dbReference>
<name>A0A1G2RVZ9_9BACT</name>
<comment type="similarity">
    <text evidence="2 7">Belongs to the glucose-6-phosphate dehydrogenase family.</text>
</comment>
<dbReference type="Proteomes" id="UP000178222">
    <property type="component" value="Unassembled WGS sequence"/>
</dbReference>
<sequence length="476" mass="54808">MAEKQGKQNLLPTIFVVLGATGDLMRRKLTPGLFHLYKTGHLPSLFQVIGFSKDAYTQESFREMVAGIVKEKVRGADPAGIEQFRRFFVYQQGLFEENEGYQNMATFLGQKDGEWKVCANKLFYIAASPQFYETIFRKLASSGLTKPCSPEEGWTRVIVEKPFGKDLQTAQKLDELLGKLFREEQIYRIDHYLGKETVQNILAFRFSNSFLDPAWNRDGIERIHIQLWEKEEIGDRGGFYDGIGALRDVGQSHVLQLLALFCMGNPGTFEADQVRKKRAAILRSLKIWKGQEVEGQTLRGQYEGYLLEKGVDQNSKTETYFRIQTRIEGKLWEGVPIILESGKAMPEDRVEVTVTFRHPIPCLCPADRHYQNVLRYRVEPKEGIRISFLVKKPGPAMILEEKDFIFDYKEAFGEEQIADAYERLLLSVIRGDQTLFVSTEEIMAEWEFVDPIVRAWQNNLVPLQRYRKNTMSLPLG</sequence>
<dbReference type="PANTHER" id="PTHR23429:SF0">
    <property type="entry name" value="GLUCOSE-6-PHOSPHATE 1-DEHYDROGENASE"/>
    <property type="match status" value="1"/>
</dbReference>
<dbReference type="GO" id="GO:0050661">
    <property type="term" value="F:NADP binding"/>
    <property type="evidence" value="ECO:0007669"/>
    <property type="project" value="UniProtKB-UniRule"/>
</dbReference>
<feature type="binding site" evidence="7">
    <location>
        <position position="343"/>
    </location>
    <ligand>
        <name>substrate</name>
    </ligand>
</feature>
<keyword evidence="4 7" id="KW-0521">NADP</keyword>
<keyword evidence="5 7" id="KW-0560">Oxidoreductase</keyword>
<feature type="binding site" evidence="7">
    <location>
        <position position="161"/>
    </location>
    <ligand>
        <name>NADP(+)</name>
        <dbReference type="ChEBI" id="CHEBI:58349"/>
    </ligand>
</feature>
<feature type="binding site" evidence="7">
    <location>
        <position position="191"/>
    </location>
    <ligand>
        <name>substrate</name>
    </ligand>
</feature>
<evidence type="ECO:0000256" key="7">
    <source>
        <dbReference type="HAMAP-Rule" id="MF_00966"/>
    </source>
</evidence>
<dbReference type="InterPro" id="IPR036291">
    <property type="entry name" value="NAD(P)-bd_dom_sf"/>
</dbReference>
<dbReference type="Gene3D" id="3.30.360.10">
    <property type="entry name" value="Dihydrodipicolinate Reductase, domain 2"/>
    <property type="match status" value="1"/>
</dbReference>
<dbReference type="EMBL" id="MHUL01000033">
    <property type="protein sequence ID" value="OHA76482.1"/>
    <property type="molecule type" value="Genomic_DNA"/>
</dbReference>
<gene>
    <name evidence="7" type="primary">zwf</name>
    <name evidence="10" type="ORF">A3J30_00405</name>
</gene>
<organism evidence="10 11">
    <name type="scientific">Candidatus Wildermuthbacteria bacterium RIFCSPLOWO2_02_FULL_47_9c</name>
    <dbReference type="NCBI Taxonomy" id="1802466"/>
    <lineage>
        <taxon>Bacteria</taxon>
        <taxon>Candidatus Wildermuthiibacteriota</taxon>
    </lineage>
</organism>
<dbReference type="UniPathway" id="UPA00115">
    <property type="reaction ID" value="UER00408"/>
</dbReference>
<feature type="domain" description="Glucose-6-phosphate dehydrogenase NAD-binding" evidence="8">
    <location>
        <begin position="16"/>
        <end position="200"/>
    </location>
</feature>
<dbReference type="InterPro" id="IPR019796">
    <property type="entry name" value="G6P_DH_AS"/>
</dbReference>
<evidence type="ECO:0000256" key="3">
    <source>
        <dbReference type="ARBA" id="ARBA00022526"/>
    </source>
</evidence>
<dbReference type="Gene3D" id="3.40.50.720">
    <property type="entry name" value="NAD(P)-binding Rossmann-like Domain"/>
    <property type="match status" value="1"/>
</dbReference>
<evidence type="ECO:0000259" key="9">
    <source>
        <dbReference type="Pfam" id="PF02781"/>
    </source>
</evidence>
<dbReference type="InterPro" id="IPR022674">
    <property type="entry name" value="G6P_DH_NAD-bd"/>
</dbReference>
<comment type="catalytic activity">
    <reaction evidence="7">
        <text>D-glucose 6-phosphate + NADP(+) = 6-phospho-D-glucono-1,5-lactone + NADPH + H(+)</text>
        <dbReference type="Rhea" id="RHEA:15841"/>
        <dbReference type="ChEBI" id="CHEBI:15378"/>
        <dbReference type="ChEBI" id="CHEBI:57783"/>
        <dbReference type="ChEBI" id="CHEBI:57955"/>
        <dbReference type="ChEBI" id="CHEBI:58349"/>
        <dbReference type="ChEBI" id="CHEBI:61548"/>
        <dbReference type="EC" id="1.1.1.49"/>
    </reaction>
</comment>
<comment type="pathway">
    <text evidence="1 7">Carbohydrate degradation; pentose phosphate pathway; D-ribulose 5-phosphate from D-glucose 6-phosphate (oxidative stage): step 1/3.</text>
</comment>
<dbReference type="PROSITE" id="PS00069">
    <property type="entry name" value="G6P_DEHYDROGENASE"/>
    <property type="match status" value="1"/>
</dbReference>
<dbReference type="GO" id="GO:0006006">
    <property type="term" value="P:glucose metabolic process"/>
    <property type="evidence" value="ECO:0007669"/>
    <property type="project" value="UniProtKB-KW"/>
</dbReference>
<evidence type="ECO:0000259" key="8">
    <source>
        <dbReference type="Pfam" id="PF00479"/>
    </source>
</evidence>
<dbReference type="NCBIfam" id="TIGR00871">
    <property type="entry name" value="zwf"/>
    <property type="match status" value="1"/>
</dbReference>
<dbReference type="SUPFAM" id="SSF51735">
    <property type="entry name" value="NAD(P)-binding Rossmann-fold domains"/>
    <property type="match status" value="1"/>
</dbReference>
<dbReference type="InterPro" id="IPR022675">
    <property type="entry name" value="G6P_DH_C"/>
</dbReference>
<comment type="caution">
    <text evidence="7">Lacks conserved residue(s) required for the propagation of feature annotation.</text>
</comment>
<evidence type="ECO:0000313" key="10">
    <source>
        <dbReference type="EMBL" id="OHA76482.1"/>
    </source>
</evidence>
<feature type="binding site" evidence="7">
    <location>
        <position position="195"/>
    </location>
    <ligand>
        <name>substrate</name>
    </ligand>
</feature>
<dbReference type="Pfam" id="PF00479">
    <property type="entry name" value="G6PD_N"/>
    <property type="match status" value="1"/>
</dbReference>
<dbReference type="PRINTS" id="PR00079">
    <property type="entry name" value="G6PDHDRGNASE"/>
</dbReference>
<dbReference type="GO" id="GO:0005829">
    <property type="term" value="C:cytosol"/>
    <property type="evidence" value="ECO:0007669"/>
    <property type="project" value="TreeGrafter"/>
</dbReference>
<feature type="active site" description="Proton acceptor" evidence="7">
    <location>
        <position position="253"/>
    </location>
</feature>
<feature type="binding site" evidence="7">
    <location>
        <position position="248"/>
    </location>
    <ligand>
        <name>substrate</name>
    </ligand>
</feature>
<dbReference type="InterPro" id="IPR001282">
    <property type="entry name" value="G6P_DH"/>
</dbReference>
<evidence type="ECO:0000313" key="11">
    <source>
        <dbReference type="Proteomes" id="UP000178222"/>
    </source>
</evidence>
<comment type="function">
    <text evidence="7">Catalyzes the oxidation of glucose 6-phosphate to 6-phosphogluconolactone.</text>
</comment>
<feature type="domain" description="Glucose-6-phosphate dehydrogenase C-terminal" evidence="9">
    <location>
        <begin position="202"/>
        <end position="470"/>
    </location>
</feature>
<proteinExistence type="inferred from homology"/>
<evidence type="ECO:0000256" key="2">
    <source>
        <dbReference type="ARBA" id="ARBA00009975"/>
    </source>
</evidence>
<evidence type="ECO:0000256" key="5">
    <source>
        <dbReference type="ARBA" id="ARBA00023002"/>
    </source>
</evidence>
<reference evidence="10 11" key="1">
    <citation type="journal article" date="2016" name="Nat. Commun.">
        <title>Thousands of microbial genomes shed light on interconnected biogeochemical processes in an aquifer system.</title>
        <authorList>
            <person name="Anantharaman K."/>
            <person name="Brown C.T."/>
            <person name="Hug L.A."/>
            <person name="Sharon I."/>
            <person name="Castelle C.J."/>
            <person name="Probst A.J."/>
            <person name="Thomas B.C."/>
            <person name="Singh A."/>
            <person name="Wilkins M.J."/>
            <person name="Karaoz U."/>
            <person name="Brodie E.L."/>
            <person name="Williams K.H."/>
            <person name="Hubbard S.S."/>
            <person name="Banfield J.F."/>
        </authorList>
    </citation>
    <scope>NUCLEOTIDE SEQUENCE [LARGE SCALE GENOMIC DNA]</scope>
</reference>
<dbReference type="AlphaFoldDB" id="A0A1G2RVZ9"/>
<dbReference type="GO" id="GO:0009051">
    <property type="term" value="P:pentose-phosphate shunt, oxidative branch"/>
    <property type="evidence" value="ECO:0007669"/>
    <property type="project" value="TreeGrafter"/>
</dbReference>
<dbReference type="PANTHER" id="PTHR23429">
    <property type="entry name" value="GLUCOSE-6-PHOSPHATE 1-DEHYDROGENASE G6PD"/>
    <property type="match status" value="1"/>
</dbReference>
<evidence type="ECO:0000256" key="6">
    <source>
        <dbReference type="ARBA" id="ARBA00023277"/>
    </source>
</evidence>
<dbReference type="Pfam" id="PF02781">
    <property type="entry name" value="G6PD_C"/>
    <property type="match status" value="1"/>
</dbReference>
<evidence type="ECO:0000256" key="4">
    <source>
        <dbReference type="ARBA" id="ARBA00022857"/>
    </source>
</evidence>
<dbReference type="HAMAP" id="MF_00966">
    <property type="entry name" value="G6PD"/>
    <property type="match status" value="1"/>
</dbReference>
<keyword evidence="6 7" id="KW-0119">Carbohydrate metabolism</keyword>
<feature type="binding site" evidence="7">
    <location>
        <position position="229"/>
    </location>
    <ligand>
        <name>substrate</name>
    </ligand>
</feature>
<protein>
    <recommendedName>
        <fullName evidence="7">Glucose-6-phosphate 1-dehydrogenase</fullName>
        <shortName evidence="7">G6PD</shortName>
        <ecNumber evidence="7">1.1.1.49</ecNumber>
    </recommendedName>
</protein>
<accession>A0A1G2RVZ9</accession>